<evidence type="ECO:0000256" key="3">
    <source>
        <dbReference type="SAM" id="SignalP"/>
    </source>
</evidence>
<dbReference type="EMBL" id="JAHWDQ010000001">
    <property type="protein sequence ID" value="MBW2939281.1"/>
    <property type="molecule type" value="Genomic_DNA"/>
</dbReference>
<feature type="transmembrane region" description="Helical" evidence="2">
    <location>
        <begin position="452"/>
        <end position="470"/>
    </location>
</feature>
<feature type="chain" id="PRO_5045171320" description="FimV N-terminal domain-containing protein" evidence="3">
    <location>
        <begin position="25"/>
        <end position="707"/>
    </location>
</feature>
<evidence type="ECO:0000313" key="6">
    <source>
        <dbReference type="Proteomes" id="UP001166291"/>
    </source>
</evidence>
<organism evidence="5 6">
    <name type="scientific">Zhongshania aquimaris</name>
    <dbReference type="NCBI Taxonomy" id="2857107"/>
    <lineage>
        <taxon>Bacteria</taxon>
        <taxon>Pseudomonadati</taxon>
        <taxon>Pseudomonadota</taxon>
        <taxon>Gammaproteobacteria</taxon>
        <taxon>Cellvibrionales</taxon>
        <taxon>Spongiibacteraceae</taxon>
        <taxon>Zhongshania</taxon>
    </lineage>
</organism>
<proteinExistence type="predicted"/>
<keyword evidence="3" id="KW-0732">Signal</keyword>
<feature type="signal peptide" evidence="3">
    <location>
        <begin position="1"/>
        <end position="24"/>
    </location>
</feature>
<keyword evidence="2" id="KW-0472">Membrane</keyword>
<feature type="domain" description="FimV N-terminal" evidence="4">
    <location>
        <begin position="25"/>
        <end position="132"/>
    </location>
</feature>
<name>A0ABS6VNJ0_9GAMM</name>
<evidence type="ECO:0000313" key="5">
    <source>
        <dbReference type="EMBL" id="MBW2939281.1"/>
    </source>
</evidence>
<accession>A0ABS6VNJ0</accession>
<dbReference type="InterPro" id="IPR057840">
    <property type="entry name" value="FimV_N"/>
</dbReference>
<protein>
    <recommendedName>
        <fullName evidence="4">FimV N-terminal domain-containing protein</fullName>
    </recommendedName>
</protein>
<keyword evidence="2" id="KW-0812">Transmembrane</keyword>
<evidence type="ECO:0000256" key="2">
    <source>
        <dbReference type="SAM" id="Phobius"/>
    </source>
</evidence>
<gene>
    <name evidence="5" type="ORF">KXJ70_00715</name>
</gene>
<evidence type="ECO:0000259" key="4">
    <source>
        <dbReference type="Pfam" id="PF25800"/>
    </source>
</evidence>
<feature type="compositionally biased region" description="Polar residues" evidence="1">
    <location>
        <begin position="351"/>
        <end position="366"/>
    </location>
</feature>
<keyword evidence="6" id="KW-1185">Reference proteome</keyword>
<keyword evidence="2" id="KW-1133">Transmembrane helix</keyword>
<feature type="region of interest" description="Disordered" evidence="1">
    <location>
        <begin position="265"/>
        <end position="288"/>
    </location>
</feature>
<evidence type="ECO:0000256" key="1">
    <source>
        <dbReference type="SAM" id="MobiDB-lite"/>
    </source>
</evidence>
<dbReference type="Proteomes" id="UP001166291">
    <property type="component" value="Unassembled WGS sequence"/>
</dbReference>
<feature type="region of interest" description="Disordered" evidence="1">
    <location>
        <begin position="351"/>
        <end position="383"/>
    </location>
</feature>
<comment type="caution">
    <text evidence="5">The sequence shown here is derived from an EMBL/GenBank/DDBJ whole genome shotgun (WGS) entry which is preliminary data.</text>
</comment>
<sequence length="707" mass="76554">MGLGKLPALLPLCMAVFMARDAMALGLGAANLDSKLGQPLFARIPIFGAEGIGSEQVRVSLHSVIDPDTGVEVGSVDTRSISAVGEMGNLGAGTIYLRSNEVVNEPYLHFLITVRWPGGQLSRAYTLLLDLPDGIASASNTQNLNNAALSLAEPLNDSRQSASILQAALSRGAAIENSPPQAINADTRVYTTVRGDSLWSIAQRAARAKGGGANEWMERLYLNNPRAFIRDNRNLLKERVTLDLFESVVDAQIVARSAAVEPPKLARKDELRGGSSRPPGPSPEAMKNAGLRREFDLGDSSASEALTEKQFLQESLKQVRTQVADVSANIALMTEKLAALEVQLASLNAQATSLNSEPSEKANSTPRPDAMLVESDGADSSSQFDDRALRDDILDDGVIVVDPVQSDEFSAEGYTEEANFVDDVMIDDGAAEQTVARVDSSPEMASHNTDSWSWLWWLLLPIIGVVVLLVRNRRESAAPYNTDDLSVTGELSDVSAAVIAKAQAERHLSKDHFNDIFSALDAKSVGRRFENSAPDGEFGEIDETEPKVGNPATLSAGAIGNTNMSDIDDDFFADLDEDALRQRGDLDDDKEFLALDINDLDQDWSASDASEEQIESFISRASACIELSDYAGAREILEEGVIIHRDNVALKMQLLDVYASSGERDEFENLASQIELSSSEASVKREIKVLREQLDKNTFFFGNGRAD</sequence>
<dbReference type="Pfam" id="PF25800">
    <property type="entry name" value="FimV_N"/>
    <property type="match status" value="1"/>
</dbReference>
<dbReference type="RefSeq" id="WP_219041553.1">
    <property type="nucleotide sequence ID" value="NZ_JAHWDQ010000001.1"/>
</dbReference>
<reference evidence="5" key="1">
    <citation type="submission" date="2021-07" db="EMBL/GenBank/DDBJ databases">
        <title>Zhongshania sp. CAU 1632 isolated from seawater.</title>
        <authorList>
            <person name="Kim W."/>
        </authorList>
    </citation>
    <scope>NUCLEOTIDE SEQUENCE</scope>
    <source>
        <strain evidence="5">CAU 1632</strain>
    </source>
</reference>